<keyword evidence="3" id="KW-0812">Transmembrane</keyword>
<feature type="compositionally biased region" description="Basic and acidic residues" evidence="9">
    <location>
        <begin position="179"/>
        <end position="211"/>
    </location>
</feature>
<feature type="compositionally biased region" description="Basic and acidic residues" evidence="9">
    <location>
        <begin position="228"/>
        <end position="238"/>
    </location>
</feature>
<sequence>MSFIGLVYFAFPWSSFDWLSDIVVCRKVLEFSLRNSSRRIPGQIRRQQKPSYLSSRKEFSTASPQNASPKPGTASKPPESGNSFSKVVIGGIAVGAAVLAAHQAGYLDQILHKEKQDSQAEVGLNDEDRSTASQKAKPFSHKVEEKVLPSMEVRDKVSPNKENVKEKGESHSIASTSEALHDRQNEILPRAQDKSETAPSEDKVLDEEKLHASSIISNDHSTATIISAEEKLDRESPDAKISVQPSEAGQVSHASTDGSSTAADTEVESPVQHILEEDRKEDSPSVIETATPLLDAYHLRDKDNEKSSVYLNGNGESEKAFASAMEELGEAAASKDGKLILDFLQAIHAAELRQAELDARAFTEEKKAMKEKYEKELKDAIARELMHAEEAALLDKELKRERAKAAAAIKSLQQKLEEKHKMELAEKEKEAELKLKKVEELSKAEMSAAIAREKASQVEKMAEANLHGALALEDALSKGLPIKVEIEALRTYLNGIDKDSVLDLVLSSLPEETIDHGTDTFDTLKGTLRHFSLIPPGGGGILAHSLAHIASWLKVREANYSGNGIESVISQVESYLAEGKLAEAADALEEGVKDSRAVEVISSWVKQARNRAIAEQALTLLQSYATSISLT</sequence>
<dbReference type="Proteomes" id="UP000197138">
    <property type="component" value="Unassembled WGS sequence"/>
</dbReference>
<evidence type="ECO:0000256" key="1">
    <source>
        <dbReference type="ARBA" id="ARBA00004273"/>
    </source>
</evidence>
<keyword evidence="6" id="KW-0496">Mitochondrion</keyword>
<organism evidence="10 11">
    <name type="scientific">Punica granatum</name>
    <name type="common">Pomegranate</name>
    <dbReference type="NCBI Taxonomy" id="22663"/>
    <lineage>
        <taxon>Eukaryota</taxon>
        <taxon>Viridiplantae</taxon>
        <taxon>Streptophyta</taxon>
        <taxon>Embryophyta</taxon>
        <taxon>Tracheophyta</taxon>
        <taxon>Spermatophyta</taxon>
        <taxon>Magnoliopsida</taxon>
        <taxon>eudicotyledons</taxon>
        <taxon>Gunneridae</taxon>
        <taxon>Pentapetalae</taxon>
        <taxon>rosids</taxon>
        <taxon>malvids</taxon>
        <taxon>Myrtales</taxon>
        <taxon>Lythraceae</taxon>
        <taxon>Punica</taxon>
    </lineage>
</organism>
<comment type="similarity">
    <text evidence="2">Belongs to the MICOS complex subunit Mic60 family.</text>
</comment>
<dbReference type="GO" id="GO:0061617">
    <property type="term" value="C:MICOS complex"/>
    <property type="evidence" value="ECO:0007669"/>
    <property type="project" value="TreeGrafter"/>
</dbReference>
<evidence type="ECO:0000313" key="11">
    <source>
        <dbReference type="Proteomes" id="UP000197138"/>
    </source>
</evidence>
<protein>
    <recommendedName>
        <fullName evidence="12">MICOS complex subunit MIC60</fullName>
    </recommendedName>
</protein>
<dbReference type="PANTHER" id="PTHR15415">
    <property type="entry name" value="MITOFILIN"/>
    <property type="match status" value="1"/>
</dbReference>
<accession>A0A218XD00</accession>
<feature type="compositionally biased region" description="Polar residues" evidence="9">
    <location>
        <begin position="243"/>
        <end position="263"/>
    </location>
</feature>
<proteinExistence type="inferred from homology"/>
<dbReference type="Pfam" id="PF09731">
    <property type="entry name" value="Mitofilin"/>
    <property type="match status" value="1"/>
</dbReference>
<feature type="compositionally biased region" description="Polar residues" evidence="9">
    <location>
        <begin position="214"/>
        <end position="225"/>
    </location>
</feature>
<dbReference type="GO" id="GO:0042407">
    <property type="term" value="P:cristae formation"/>
    <property type="evidence" value="ECO:0007669"/>
    <property type="project" value="TreeGrafter"/>
</dbReference>
<evidence type="ECO:0000256" key="6">
    <source>
        <dbReference type="ARBA" id="ARBA00023128"/>
    </source>
</evidence>
<evidence type="ECO:0000256" key="7">
    <source>
        <dbReference type="ARBA" id="ARBA00023136"/>
    </source>
</evidence>
<feature type="region of interest" description="Disordered" evidence="9">
    <location>
        <begin position="42"/>
        <end position="81"/>
    </location>
</feature>
<evidence type="ECO:0000256" key="9">
    <source>
        <dbReference type="SAM" id="MobiDB-lite"/>
    </source>
</evidence>
<comment type="caution">
    <text evidence="10">The sequence shown here is derived from an EMBL/GenBank/DDBJ whole genome shotgun (WGS) entry which is preliminary data.</text>
</comment>
<keyword evidence="7" id="KW-0472">Membrane</keyword>
<evidence type="ECO:0000313" key="10">
    <source>
        <dbReference type="EMBL" id="OWM82232.1"/>
    </source>
</evidence>
<reference evidence="11" key="1">
    <citation type="journal article" date="2017" name="Plant J.">
        <title>The pomegranate (Punica granatum L.) genome and the genomics of punicalagin biosynthesis.</title>
        <authorList>
            <person name="Qin G."/>
            <person name="Xu C."/>
            <person name="Ming R."/>
            <person name="Tang H."/>
            <person name="Guyot R."/>
            <person name="Kramer E.M."/>
            <person name="Hu Y."/>
            <person name="Yi X."/>
            <person name="Qi Y."/>
            <person name="Xu X."/>
            <person name="Gao Z."/>
            <person name="Pan H."/>
            <person name="Jian J."/>
            <person name="Tian Y."/>
            <person name="Yue Z."/>
            <person name="Xu Y."/>
        </authorList>
    </citation>
    <scope>NUCLEOTIDE SEQUENCE [LARGE SCALE GENOMIC DNA]</scope>
    <source>
        <strain evidence="11">cv. Dabenzi</strain>
    </source>
</reference>
<evidence type="ECO:0000256" key="2">
    <source>
        <dbReference type="ARBA" id="ARBA00010877"/>
    </source>
</evidence>
<comment type="subcellular location">
    <subcellularLocation>
        <location evidence="1">Mitochondrion inner membrane</location>
    </subcellularLocation>
</comment>
<keyword evidence="5" id="KW-1133">Transmembrane helix</keyword>
<feature type="compositionally biased region" description="Basic and acidic residues" evidence="9">
    <location>
        <begin position="141"/>
        <end position="170"/>
    </location>
</feature>
<feature type="coiled-coil region" evidence="8">
    <location>
        <begin position="352"/>
        <end position="444"/>
    </location>
</feature>
<feature type="compositionally biased region" description="Polar residues" evidence="9">
    <location>
        <begin position="49"/>
        <end position="68"/>
    </location>
</feature>
<name>A0A218XD00_PUNGR</name>
<feature type="region of interest" description="Disordered" evidence="9">
    <location>
        <begin position="118"/>
        <end position="269"/>
    </location>
</feature>
<gene>
    <name evidence="10" type="ORF">CDL15_Pgr001806</name>
</gene>
<dbReference type="EMBL" id="MTKT01002011">
    <property type="protein sequence ID" value="OWM82232.1"/>
    <property type="molecule type" value="Genomic_DNA"/>
</dbReference>
<dbReference type="InterPro" id="IPR019133">
    <property type="entry name" value="MIC60"/>
</dbReference>
<evidence type="ECO:0008006" key="12">
    <source>
        <dbReference type="Google" id="ProtNLM"/>
    </source>
</evidence>
<keyword evidence="8" id="KW-0175">Coiled coil</keyword>
<evidence type="ECO:0000256" key="8">
    <source>
        <dbReference type="SAM" id="Coils"/>
    </source>
</evidence>
<keyword evidence="4" id="KW-0999">Mitochondrion inner membrane</keyword>
<dbReference type="AlphaFoldDB" id="A0A218XD00"/>
<dbReference type="PANTHER" id="PTHR15415:SF7">
    <property type="entry name" value="MICOS COMPLEX SUBUNIT MIC60"/>
    <property type="match status" value="1"/>
</dbReference>
<evidence type="ECO:0000256" key="5">
    <source>
        <dbReference type="ARBA" id="ARBA00022989"/>
    </source>
</evidence>
<evidence type="ECO:0000256" key="3">
    <source>
        <dbReference type="ARBA" id="ARBA00022692"/>
    </source>
</evidence>
<evidence type="ECO:0000256" key="4">
    <source>
        <dbReference type="ARBA" id="ARBA00022792"/>
    </source>
</evidence>